<proteinExistence type="predicted"/>
<gene>
    <name evidence="2" type="ORF">EJ04DRAFT_112982</name>
</gene>
<dbReference type="Proteomes" id="UP000799444">
    <property type="component" value="Unassembled WGS sequence"/>
</dbReference>
<keyword evidence="3" id="KW-1185">Reference proteome</keyword>
<sequence length="254" mass="27853">MRLPCSTTTPHLASRAATRSSQSSQWPRPGPYLAPLHLQHRYFAHRQPCPSPLLSSRELSIRVATALPQSSAWSRVFRDTCKYQLITTQFASPSALFCALLSLLTLPSLSTFCTHAILCPAASSVRSVSPNPMPYPRETRAFLGRSPVSTSKQTFRATTPQTASPIYKGKPTHSSPQDPFALFPGTVRKSGGTCRLRHARFKPHSIALRQPHRAACKTQLNSHTSDPRAVSRKRTRQTRADSPATRPAFGGAGN</sequence>
<accession>A0A9P4RDC3</accession>
<organism evidence="2 3">
    <name type="scientific">Polyplosphaeria fusca</name>
    <dbReference type="NCBI Taxonomy" id="682080"/>
    <lineage>
        <taxon>Eukaryota</taxon>
        <taxon>Fungi</taxon>
        <taxon>Dikarya</taxon>
        <taxon>Ascomycota</taxon>
        <taxon>Pezizomycotina</taxon>
        <taxon>Dothideomycetes</taxon>
        <taxon>Pleosporomycetidae</taxon>
        <taxon>Pleosporales</taxon>
        <taxon>Tetraplosphaeriaceae</taxon>
        <taxon>Polyplosphaeria</taxon>
    </lineage>
</organism>
<feature type="region of interest" description="Disordered" evidence="1">
    <location>
        <begin position="146"/>
        <end position="179"/>
    </location>
</feature>
<feature type="compositionally biased region" description="Low complexity" evidence="1">
    <location>
        <begin position="13"/>
        <end position="25"/>
    </location>
</feature>
<feature type="compositionally biased region" description="Polar residues" evidence="1">
    <location>
        <begin position="1"/>
        <end position="11"/>
    </location>
</feature>
<dbReference type="AlphaFoldDB" id="A0A9P4RDC3"/>
<protein>
    <submittedName>
        <fullName evidence="2">Uncharacterized protein</fullName>
    </submittedName>
</protein>
<evidence type="ECO:0000313" key="3">
    <source>
        <dbReference type="Proteomes" id="UP000799444"/>
    </source>
</evidence>
<name>A0A9P4RDC3_9PLEO</name>
<feature type="region of interest" description="Disordered" evidence="1">
    <location>
        <begin position="217"/>
        <end position="254"/>
    </location>
</feature>
<evidence type="ECO:0000256" key="1">
    <source>
        <dbReference type="SAM" id="MobiDB-lite"/>
    </source>
</evidence>
<feature type="compositionally biased region" description="Polar residues" evidence="1">
    <location>
        <begin position="147"/>
        <end position="164"/>
    </location>
</feature>
<reference evidence="2" key="1">
    <citation type="journal article" date="2020" name="Stud. Mycol.">
        <title>101 Dothideomycetes genomes: a test case for predicting lifestyles and emergence of pathogens.</title>
        <authorList>
            <person name="Haridas S."/>
            <person name="Albert R."/>
            <person name="Binder M."/>
            <person name="Bloem J."/>
            <person name="Labutti K."/>
            <person name="Salamov A."/>
            <person name="Andreopoulos B."/>
            <person name="Baker S."/>
            <person name="Barry K."/>
            <person name="Bills G."/>
            <person name="Bluhm B."/>
            <person name="Cannon C."/>
            <person name="Castanera R."/>
            <person name="Culley D."/>
            <person name="Daum C."/>
            <person name="Ezra D."/>
            <person name="Gonzalez J."/>
            <person name="Henrissat B."/>
            <person name="Kuo A."/>
            <person name="Liang C."/>
            <person name="Lipzen A."/>
            <person name="Lutzoni F."/>
            <person name="Magnuson J."/>
            <person name="Mondo S."/>
            <person name="Nolan M."/>
            <person name="Ohm R."/>
            <person name="Pangilinan J."/>
            <person name="Park H.-J."/>
            <person name="Ramirez L."/>
            <person name="Alfaro M."/>
            <person name="Sun H."/>
            <person name="Tritt A."/>
            <person name="Yoshinaga Y."/>
            <person name="Zwiers L.-H."/>
            <person name="Turgeon B."/>
            <person name="Goodwin S."/>
            <person name="Spatafora J."/>
            <person name="Crous P."/>
            <person name="Grigoriev I."/>
        </authorList>
    </citation>
    <scope>NUCLEOTIDE SEQUENCE</scope>
    <source>
        <strain evidence="2">CBS 125425</strain>
    </source>
</reference>
<evidence type="ECO:0000313" key="2">
    <source>
        <dbReference type="EMBL" id="KAF2741066.1"/>
    </source>
</evidence>
<feature type="region of interest" description="Disordered" evidence="1">
    <location>
        <begin position="1"/>
        <end position="28"/>
    </location>
</feature>
<dbReference type="EMBL" id="ML996098">
    <property type="protein sequence ID" value="KAF2741066.1"/>
    <property type="molecule type" value="Genomic_DNA"/>
</dbReference>
<comment type="caution">
    <text evidence="2">The sequence shown here is derived from an EMBL/GenBank/DDBJ whole genome shotgun (WGS) entry which is preliminary data.</text>
</comment>